<dbReference type="PROSITE" id="PS50240">
    <property type="entry name" value="TRYPSIN_DOM"/>
    <property type="match status" value="1"/>
</dbReference>
<dbReference type="InterPro" id="IPR001314">
    <property type="entry name" value="Peptidase_S1A"/>
</dbReference>
<keyword evidence="1" id="KW-0645">Protease</keyword>
<evidence type="ECO:0000256" key="3">
    <source>
        <dbReference type="ARBA" id="ARBA00022825"/>
    </source>
</evidence>
<dbReference type="GO" id="GO:0006508">
    <property type="term" value="P:proteolysis"/>
    <property type="evidence" value="ECO:0007669"/>
    <property type="project" value="UniProtKB-KW"/>
</dbReference>
<organism evidence="6 7">
    <name type="scientific">Acanthisitta chloris</name>
    <name type="common">rifleman</name>
    <dbReference type="NCBI Taxonomy" id="57068"/>
    <lineage>
        <taxon>Eukaryota</taxon>
        <taxon>Metazoa</taxon>
        <taxon>Chordata</taxon>
        <taxon>Craniata</taxon>
        <taxon>Vertebrata</taxon>
        <taxon>Euteleostomi</taxon>
        <taxon>Archelosauria</taxon>
        <taxon>Archosauria</taxon>
        <taxon>Dinosauria</taxon>
        <taxon>Saurischia</taxon>
        <taxon>Theropoda</taxon>
        <taxon>Coelurosauria</taxon>
        <taxon>Aves</taxon>
        <taxon>Neognathae</taxon>
        <taxon>Neoaves</taxon>
        <taxon>Telluraves</taxon>
        <taxon>Australaves</taxon>
        <taxon>Passeriformes</taxon>
        <taxon>Acanthisittidae</taxon>
        <taxon>Acanthisitta</taxon>
    </lineage>
</organism>
<keyword evidence="3" id="KW-0720">Serine protease</keyword>
<evidence type="ECO:0000256" key="4">
    <source>
        <dbReference type="ARBA" id="ARBA00023157"/>
    </source>
</evidence>
<dbReference type="SUPFAM" id="SSF50494">
    <property type="entry name" value="Trypsin-like serine proteases"/>
    <property type="match status" value="1"/>
</dbReference>
<evidence type="ECO:0000256" key="2">
    <source>
        <dbReference type="ARBA" id="ARBA00022801"/>
    </source>
</evidence>
<sequence>WPWMVSIQHPHIPGTGHLCGGSLISPQWVLTAAHCFVDIRNISLLRVVIGATQLTQLGPGTQVHRIKRLLTHQHYDPRTERNDIALLELDKPVQCNAYTQMGCVPDSTVRLSETETCYVAGWG</sequence>
<dbReference type="SMART" id="SM00020">
    <property type="entry name" value="Tryp_SPc"/>
    <property type="match status" value="1"/>
</dbReference>
<dbReference type="FunFam" id="2.40.10.10:FF:000060">
    <property type="entry name" value="Acrosin"/>
    <property type="match status" value="1"/>
</dbReference>
<keyword evidence="4" id="KW-1015">Disulfide bond</keyword>
<dbReference type="InterPro" id="IPR001254">
    <property type="entry name" value="Trypsin_dom"/>
</dbReference>
<dbReference type="Proteomes" id="UP000053537">
    <property type="component" value="Unassembled WGS sequence"/>
</dbReference>
<dbReference type="InterPro" id="IPR043504">
    <property type="entry name" value="Peptidase_S1_PA_chymotrypsin"/>
</dbReference>
<proteinExistence type="predicted"/>
<evidence type="ECO:0000313" key="7">
    <source>
        <dbReference type="Proteomes" id="UP000053537"/>
    </source>
</evidence>
<dbReference type="GO" id="GO:0004252">
    <property type="term" value="F:serine-type endopeptidase activity"/>
    <property type="evidence" value="ECO:0007669"/>
    <property type="project" value="InterPro"/>
</dbReference>
<dbReference type="Gene3D" id="2.40.10.10">
    <property type="entry name" value="Trypsin-like serine proteases"/>
    <property type="match status" value="1"/>
</dbReference>
<dbReference type="PROSITE" id="PS00134">
    <property type="entry name" value="TRYPSIN_HIS"/>
    <property type="match status" value="1"/>
</dbReference>
<gene>
    <name evidence="6" type="ORF">N310_07931</name>
</gene>
<feature type="non-terminal residue" evidence="6">
    <location>
        <position position="123"/>
    </location>
</feature>
<keyword evidence="2" id="KW-0378">Hydrolase</keyword>
<dbReference type="CDD" id="cd00190">
    <property type="entry name" value="Tryp_SPc"/>
    <property type="match status" value="1"/>
</dbReference>
<protein>
    <submittedName>
        <fullName evidence="6">Acrosin</fullName>
    </submittedName>
</protein>
<dbReference type="AlphaFoldDB" id="A0A091N7A1"/>
<reference evidence="6 7" key="1">
    <citation type="submission" date="2014-04" db="EMBL/GenBank/DDBJ databases">
        <title>Genome evolution of avian class.</title>
        <authorList>
            <person name="Zhang G."/>
            <person name="Li C."/>
        </authorList>
    </citation>
    <scope>NUCLEOTIDE SEQUENCE [LARGE SCALE GENOMIC DNA]</scope>
    <source>
        <strain evidence="6">BGI_N310</strain>
    </source>
</reference>
<dbReference type="PANTHER" id="PTHR24252">
    <property type="entry name" value="ACROSIN-RELATED"/>
    <property type="match status" value="1"/>
</dbReference>
<dbReference type="PRINTS" id="PR00722">
    <property type="entry name" value="CHYMOTRYPSIN"/>
</dbReference>
<dbReference type="PANTHER" id="PTHR24252:SF8">
    <property type="entry name" value="ACROSIN"/>
    <property type="match status" value="1"/>
</dbReference>
<feature type="non-terminal residue" evidence="6">
    <location>
        <position position="1"/>
    </location>
</feature>
<feature type="domain" description="Peptidase S1" evidence="5">
    <location>
        <begin position="1"/>
        <end position="123"/>
    </location>
</feature>
<name>A0A091N7A1_9PASS</name>
<dbReference type="GO" id="GO:0007340">
    <property type="term" value="P:acrosome reaction"/>
    <property type="evidence" value="ECO:0007669"/>
    <property type="project" value="TreeGrafter"/>
</dbReference>
<accession>A0A091N7A1</accession>
<evidence type="ECO:0000259" key="5">
    <source>
        <dbReference type="PROSITE" id="PS50240"/>
    </source>
</evidence>
<evidence type="ECO:0000256" key="1">
    <source>
        <dbReference type="ARBA" id="ARBA00022670"/>
    </source>
</evidence>
<keyword evidence="7" id="KW-1185">Reference proteome</keyword>
<dbReference type="InterPro" id="IPR009003">
    <property type="entry name" value="Peptidase_S1_PA"/>
</dbReference>
<dbReference type="InterPro" id="IPR018114">
    <property type="entry name" value="TRYPSIN_HIS"/>
</dbReference>
<evidence type="ECO:0000313" key="6">
    <source>
        <dbReference type="EMBL" id="KFP84719.1"/>
    </source>
</evidence>
<dbReference type="Pfam" id="PF00089">
    <property type="entry name" value="Trypsin"/>
    <property type="match status" value="1"/>
</dbReference>
<dbReference type="EMBL" id="KK842480">
    <property type="protein sequence ID" value="KFP84719.1"/>
    <property type="molecule type" value="Genomic_DNA"/>
</dbReference>